<gene>
    <name evidence="3" type="primary">LOC103720423</name>
</gene>
<feature type="region of interest" description="Disordered" evidence="1">
    <location>
        <begin position="1"/>
        <end position="62"/>
    </location>
</feature>
<accession>A0A8B7CX15</accession>
<feature type="compositionally biased region" description="Pro residues" evidence="1">
    <location>
        <begin position="145"/>
        <end position="156"/>
    </location>
</feature>
<dbReference type="RefSeq" id="XP_008808333.1">
    <property type="nucleotide sequence ID" value="XM_008810111.2"/>
</dbReference>
<dbReference type="GeneID" id="103720423"/>
<dbReference type="KEGG" id="pda:103720423"/>
<feature type="region of interest" description="Disordered" evidence="1">
    <location>
        <begin position="81"/>
        <end position="161"/>
    </location>
</feature>
<feature type="compositionally biased region" description="Low complexity" evidence="1">
    <location>
        <begin position="23"/>
        <end position="34"/>
    </location>
</feature>
<keyword evidence="2" id="KW-1185">Reference proteome</keyword>
<dbReference type="PANTHER" id="PTHR34130:SF5">
    <property type="entry name" value="OS08G0243800 PROTEIN"/>
    <property type="match status" value="1"/>
</dbReference>
<dbReference type="PANTHER" id="PTHR34130">
    <property type="entry name" value="OS08G0243800 PROTEIN"/>
    <property type="match status" value="1"/>
</dbReference>
<dbReference type="OrthoDB" id="752671at2759"/>
<evidence type="ECO:0000313" key="2">
    <source>
        <dbReference type="Proteomes" id="UP000228380"/>
    </source>
</evidence>
<protein>
    <submittedName>
        <fullName evidence="3">Uncharacterized protein LOC103720423</fullName>
    </submittedName>
</protein>
<dbReference type="Proteomes" id="UP000228380">
    <property type="component" value="Chromosome 7"/>
</dbReference>
<reference evidence="3" key="2">
    <citation type="submission" date="2025-08" db="UniProtKB">
        <authorList>
            <consortium name="RefSeq"/>
        </authorList>
    </citation>
    <scope>IDENTIFICATION</scope>
    <source>
        <tissue evidence="3">Young leaves</tissue>
    </source>
</reference>
<dbReference type="AlphaFoldDB" id="A0A8B7CX15"/>
<feature type="compositionally biased region" description="Polar residues" evidence="1">
    <location>
        <begin position="41"/>
        <end position="52"/>
    </location>
</feature>
<proteinExistence type="predicted"/>
<sequence length="263" mass="28922">MAAELEDEQSSTSGADESDGDDSASLSLCDLPLAGHDESDGPNSSDYRQLSPPQDPFEFFSGNRSAAEQMCSAEDVFLRGMLLPCNPPPSQSYPAKRSDAPAPQNAPFDHRRSESLDGNNQPRRGRDLAAEYRRLRRATSDSDPRTPPPPPPPHPSAMPRSRPKWYLVVFGSVRVPVAMEMKDIRNRQRRRRTPLLAECDGWRSEGGRGPWKLLRSLSCKAAGSTVVASPLSFVSHPARSEHLPGSCLARREFIGAGFPYQPL</sequence>
<evidence type="ECO:0000256" key="1">
    <source>
        <dbReference type="SAM" id="MobiDB-lite"/>
    </source>
</evidence>
<feature type="compositionally biased region" description="Basic and acidic residues" evidence="1">
    <location>
        <begin position="124"/>
        <end position="144"/>
    </location>
</feature>
<organism evidence="2 3">
    <name type="scientific">Phoenix dactylifera</name>
    <name type="common">Date palm</name>
    <dbReference type="NCBI Taxonomy" id="42345"/>
    <lineage>
        <taxon>Eukaryota</taxon>
        <taxon>Viridiplantae</taxon>
        <taxon>Streptophyta</taxon>
        <taxon>Embryophyta</taxon>
        <taxon>Tracheophyta</taxon>
        <taxon>Spermatophyta</taxon>
        <taxon>Magnoliopsida</taxon>
        <taxon>Liliopsida</taxon>
        <taxon>Arecaceae</taxon>
        <taxon>Coryphoideae</taxon>
        <taxon>Phoeniceae</taxon>
        <taxon>Phoenix</taxon>
    </lineage>
</organism>
<name>A0A8B7CX15_PHODC</name>
<reference evidence="2" key="1">
    <citation type="journal article" date="2019" name="Nat. Commun.">
        <title>Genome-wide association mapping of date palm fruit traits.</title>
        <authorList>
            <person name="Hazzouri K.M."/>
            <person name="Gros-Balthazard M."/>
            <person name="Flowers J.M."/>
            <person name="Copetti D."/>
            <person name="Lemansour A."/>
            <person name="Lebrun M."/>
            <person name="Masmoudi K."/>
            <person name="Ferrand S."/>
            <person name="Dhar M.I."/>
            <person name="Fresquez Z.A."/>
            <person name="Rosas U."/>
            <person name="Zhang J."/>
            <person name="Talag J."/>
            <person name="Lee S."/>
            <person name="Kudrna D."/>
            <person name="Powell R.F."/>
            <person name="Leitch I.J."/>
            <person name="Krueger R.R."/>
            <person name="Wing R.A."/>
            <person name="Amiri K.M.A."/>
            <person name="Purugganan M.D."/>
        </authorList>
    </citation>
    <scope>NUCLEOTIDE SEQUENCE [LARGE SCALE GENOMIC DNA]</scope>
    <source>
        <strain evidence="2">cv. Khalas</strain>
    </source>
</reference>
<evidence type="ECO:0000313" key="3">
    <source>
        <dbReference type="RefSeq" id="XP_008808333.1"/>
    </source>
</evidence>